<dbReference type="InterPro" id="IPR000713">
    <property type="entry name" value="Mur_ligase_N"/>
</dbReference>
<dbReference type="OrthoDB" id="9804126at2"/>
<organism evidence="3 4">
    <name type="scientific">Luteibaculum oceani</name>
    <dbReference type="NCBI Taxonomy" id="1294296"/>
    <lineage>
        <taxon>Bacteria</taxon>
        <taxon>Pseudomonadati</taxon>
        <taxon>Bacteroidota</taxon>
        <taxon>Flavobacteriia</taxon>
        <taxon>Flavobacteriales</taxon>
        <taxon>Luteibaculaceae</taxon>
        <taxon>Luteibaculum</taxon>
    </lineage>
</organism>
<dbReference type="InterPro" id="IPR036565">
    <property type="entry name" value="Mur-like_cat_sf"/>
</dbReference>
<sequence length="455" mass="51283">MRAFNRVHIIAIGGAVMHNMAIALKNKGIKVSGSDDAIFDPSKSRLADHNLLPEKMGWNADRITENIDAVILGMHARPDNPELAKANGLQLPIYSFPEFMFQQSRLCKRLIVAGSHGKTSITGMLLHAYKKLNKPFNYLVGSKLEGFDCMVGFDSKADVAIFEGDEYLSSPLDNRSKFLHYKPHAAIITGLAWDHINVFPTYQSYLATFERLIRDIEPGGALIYFEGDMELKKLVEKRLNPNIRYIPYGPSLAKSSSRGVTLVNKSFKNLELPFFGNHNLANAEGARLLLNEIEILGSYFYNALHDFKGAARRLQLIYQDEDKNIYYDFAHAPSKVKATVKAVRDNFKDRKFIAALELHTFSSLDKRFLPQYKGAMDDVDAGVVFFDPKVLEHKKLPPISIADVKKAFGNQDLLVTNDKSEVMTFLDKADTERNSVQLLMSSGNLFHDRVEAIRF</sequence>
<dbReference type="Pfam" id="PF01225">
    <property type="entry name" value="Mur_ligase"/>
    <property type="match status" value="1"/>
</dbReference>
<dbReference type="Gene3D" id="3.40.1190.10">
    <property type="entry name" value="Mur-like, catalytic domain"/>
    <property type="match status" value="1"/>
</dbReference>
<dbReference type="SUPFAM" id="SSF53623">
    <property type="entry name" value="MurD-like peptide ligases, catalytic domain"/>
    <property type="match status" value="1"/>
</dbReference>
<feature type="domain" description="Mur ligase central" evidence="2">
    <location>
        <begin position="112"/>
        <end position="286"/>
    </location>
</feature>
<name>A0A5C6V8I9_9FLAO</name>
<dbReference type="Proteomes" id="UP000321168">
    <property type="component" value="Unassembled WGS sequence"/>
</dbReference>
<dbReference type="SUPFAM" id="SSF53244">
    <property type="entry name" value="MurD-like peptide ligases, peptide-binding domain"/>
    <property type="match status" value="1"/>
</dbReference>
<dbReference type="Gene3D" id="3.40.50.720">
    <property type="entry name" value="NAD(P)-binding Rossmann-like Domain"/>
    <property type="match status" value="1"/>
</dbReference>
<dbReference type="InterPro" id="IPR036615">
    <property type="entry name" value="Mur_ligase_C_dom_sf"/>
</dbReference>
<protein>
    <submittedName>
        <fullName evidence="3">Peptidoglycan synthetase</fullName>
    </submittedName>
</protein>
<dbReference type="SUPFAM" id="SSF51984">
    <property type="entry name" value="MurCD N-terminal domain"/>
    <property type="match status" value="1"/>
</dbReference>
<comment type="caution">
    <text evidence="3">The sequence shown here is derived from an EMBL/GenBank/DDBJ whole genome shotgun (WGS) entry which is preliminary data.</text>
</comment>
<dbReference type="InterPro" id="IPR050061">
    <property type="entry name" value="MurCDEF_pg_biosynth"/>
</dbReference>
<proteinExistence type="predicted"/>
<dbReference type="AlphaFoldDB" id="A0A5C6V8I9"/>
<gene>
    <name evidence="3" type="ORF">FRX97_04810</name>
</gene>
<dbReference type="InterPro" id="IPR013221">
    <property type="entry name" value="Mur_ligase_cen"/>
</dbReference>
<reference evidence="3 4" key="1">
    <citation type="submission" date="2019-08" db="EMBL/GenBank/DDBJ databases">
        <title>Genome of Luteibaculum oceani JCM 18817.</title>
        <authorList>
            <person name="Bowman J.P."/>
        </authorList>
    </citation>
    <scope>NUCLEOTIDE SEQUENCE [LARGE SCALE GENOMIC DNA]</scope>
    <source>
        <strain evidence="3 4">JCM 18817</strain>
    </source>
</reference>
<evidence type="ECO:0000259" key="2">
    <source>
        <dbReference type="Pfam" id="PF08245"/>
    </source>
</evidence>
<dbReference type="Gene3D" id="3.90.190.20">
    <property type="entry name" value="Mur ligase, C-terminal domain"/>
    <property type="match status" value="1"/>
</dbReference>
<dbReference type="PANTHER" id="PTHR43445">
    <property type="entry name" value="UDP-N-ACETYLMURAMATE--L-ALANINE LIGASE-RELATED"/>
    <property type="match status" value="1"/>
</dbReference>
<dbReference type="EMBL" id="VORB01000004">
    <property type="protein sequence ID" value="TXC81327.1"/>
    <property type="molecule type" value="Genomic_DNA"/>
</dbReference>
<evidence type="ECO:0000313" key="4">
    <source>
        <dbReference type="Proteomes" id="UP000321168"/>
    </source>
</evidence>
<dbReference type="GO" id="GO:0016881">
    <property type="term" value="F:acid-amino acid ligase activity"/>
    <property type="evidence" value="ECO:0007669"/>
    <property type="project" value="InterPro"/>
</dbReference>
<evidence type="ECO:0000259" key="1">
    <source>
        <dbReference type="Pfam" id="PF01225"/>
    </source>
</evidence>
<feature type="domain" description="Mur ligase N-terminal catalytic" evidence="1">
    <location>
        <begin position="7"/>
        <end position="100"/>
    </location>
</feature>
<dbReference type="PANTHER" id="PTHR43445:SF5">
    <property type="entry name" value="UDP-N-ACETYLMURAMATE--L-ALANYL-GAMMA-D-GLUTAMYL-MESO-2,6-DIAMINOHEPTANDIOATE LIGASE"/>
    <property type="match status" value="1"/>
</dbReference>
<dbReference type="GO" id="GO:0005524">
    <property type="term" value="F:ATP binding"/>
    <property type="evidence" value="ECO:0007669"/>
    <property type="project" value="InterPro"/>
</dbReference>
<dbReference type="RefSeq" id="WP_147013969.1">
    <property type="nucleotide sequence ID" value="NZ_VORB01000004.1"/>
</dbReference>
<evidence type="ECO:0000313" key="3">
    <source>
        <dbReference type="EMBL" id="TXC81327.1"/>
    </source>
</evidence>
<accession>A0A5C6V8I9</accession>
<keyword evidence="4" id="KW-1185">Reference proteome</keyword>
<dbReference type="Pfam" id="PF08245">
    <property type="entry name" value="Mur_ligase_M"/>
    <property type="match status" value="1"/>
</dbReference>